<sequence>MRELFSTVRQKWNAFIDRLQEYNVLTGSRIAYKVIWNLLLIFLVLGLMGTFFAGGVGAGYFASLVKDEPIRSYDEMKKDVYNYEETSEVYFAGDVFLGNFRSDIERKEVELKDISPLLQKAVISTEDEYFYDHDGIVPKAIGRAVLQEVTNSDDRSGGSTLTQQLVKNQILTREVSFERKAKEMLLALRLENFFNKDEILEAYLNIVPYGRNASGNNIAGVQAASRGIFGVDASELNLPQAAFIAGIPKNPYTYTPFTNSGGVKEDLSAGIERMEFVLYRMYQEETITEAEYNKALEYDIEKNLTKSSPSPVEEYPYLTFEIEDRAKRVLAEQIADEEGYDGEKLGKSLDNYNQITYEANIKGVAATKIANQKKLKWEEIQEDSEVFLEFMSNAEVELRKDGYKIYTTIDKDMYDNMNKAKDEALGNPNYFQSAKTVSVQDPETGELINKEIPMEVGSILIENKSGKILSFIGGSDFNKEQLNHATDAYRSNGSTMKPLLDYAPAMEMGKLQPGYIIPDLPSNNLPWLPDNYGKNFHGLVTARKSLEKSYNVPAAKIYQKMDSYQATEYLTKMGFSTLTLEDRSNYSTSIGSLVRGVSVEENTNAFGTFANGGKFVDAYMIDKIVDSDGNTIFEQKPEPVEVFSPQTAYLTIDMMRDVISQGTAQDIPSKLKFASDWAGKTGTGQNYKDAWFVAVNPNVSLGVWTGYDLELPMDPNLYSKRNKNLWALFANAAYDAKPEIVDPKESFKMPTGIVRRSFCGISGKLASDLCQKAGLVQTDLFNAKYVPTEVDDSLTEGRYVVMNGNTYQALSTTPQEFVSSGVMIKEDYFSGVDLAQLLPSEFSNLNIVSEGTTAKENGKNPGAVGGVSISGSTLNWSASGESDIVGYRIYRASNGSNSFTKLGSIKSSDGSSFSIPSGAYAFYVTTVDVAGNESGPSAKVTSGDWSNEPEKKEPKPKEPENKPDPDPEPEDEENGNVDGDGASTNEENNNSSNDSNEADESEESNSTNNNEGNSNNSNSSGNGNSNSGNGSSNGNGGSNSPDANSAPNNNSSSQNNSESTETTNNSNQ</sequence>
<keyword evidence="10 17" id="KW-1133">Transmembrane helix</keyword>
<feature type="compositionally biased region" description="Low complexity" evidence="16">
    <location>
        <begin position="981"/>
        <end position="995"/>
    </location>
</feature>
<dbReference type="InterPro" id="IPR036950">
    <property type="entry name" value="PBP_transglycosylase"/>
</dbReference>
<keyword evidence="1" id="KW-1003">Cell membrane</keyword>
<feature type="compositionally biased region" description="Acidic residues" evidence="16">
    <location>
        <begin position="966"/>
        <end position="975"/>
    </location>
</feature>
<dbReference type="Gene3D" id="2.60.40.10">
    <property type="entry name" value="Immunoglobulins"/>
    <property type="match status" value="1"/>
</dbReference>
<dbReference type="Gene3D" id="1.10.3810.10">
    <property type="entry name" value="Biosynthetic peptidoglycan transglycosylase-like"/>
    <property type="match status" value="1"/>
</dbReference>
<evidence type="ECO:0000256" key="3">
    <source>
        <dbReference type="ARBA" id="ARBA00022670"/>
    </source>
</evidence>
<dbReference type="SUPFAM" id="SSF53955">
    <property type="entry name" value="Lysozyme-like"/>
    <property type="match status" value="1"/>
</dbReference>
<evidence type="ECO:0000256" key="2">
    <source>
        <dbReference type="ARBA" id="ARBA00022645"/>
    </source>
</evidence>
<dbReference type="InterPro" id="IPR050396">
    <property type="entry name" value="Glycosyltr_51/Transpeptidase"/>
</dbReference>
<reference evidence="20" key="1">
    <citation type="submission" date="2023-07" db="EMBL/GenBank/DDBJ databases">
        <title>Genomic Encyclopedia of Type Strains, Phase IV (KMG-IV): sequencing the most valuable type-strain genomes for metagenomic binning, comparative biology and taxonomic classification.</title>
        <authorList>
            <person name="Goeker M."/>
        </authorList>
    </citation>
    <scope>NUCLEOTIDE SEQUENCE [LARGE SCALE GENOMIC DNA]</scope>
    <source>
        <strain evidence="20">JSM 076093</strain>
    </source>
</reference>
<keyword evidence="12" id="KW-0511">Multifunctional enzyme</keyword>
<comment type="catalytic activity">
    <reaction evidence="14">
        <text>Preferential cleavage: (Ac)2-L-Lys-D-Ala-|-D-Ala. Also transpeptidation of peptidyl-alanyl moieties that are N-acyl substituents of D-alanine.</text>
        <dbReference type="EC" id="3.4.16.4"/>
    </reaction>
</comment>
<dbReference type="Pfam" id="PF00912">
    <property type="entry name" value="Transgly"/>
    <property type="match status" value="1"/>
</dbReference>
<comment type="catalytic activity">
    <reaction evidence="15">
        <text>[GlcNAc-(1-&gt;4)-Mur2Ac(oyl-L-Ala-gamma-D-Glu-L-Lys-D-Ala-D-Ala)](n)-di-trans,octa-cis-undecaprenyl diphosphate + beta-D-GlcNAc-(1-&gt;4)-Mur2Ac(oyl-L-Ala-gamma-D-Glu-L-Lys-D-Ala-D-Ala)-di-trans,octa-cis-undecaprenyl diphosphate = [GlcNAc-(1-&gt;4)-Mur2Ac(oyl-L-Ala-gamma-D-Glu-L-Lys-D-Ala-D-Ala)](n+1)-di-trans,octa-cis-undecaprenyl diphosphate + di-trans,octa-cis-undecaprenyl diphosphate + H(+)</text>
        <dbReference type="Rhea" id="RHEA:23708"/>
        <dbReference type="Rhea" id="RHEA-COMP:9602"/>
        <dbReference type="Rhea" id="RHEA-COMP:9603"/>
        <dbReference type="ChEBI" id="CHEBI:15378"/>
        <dbReference type="ChEBI" id="CHEBI:58405"/>
        <dbReference type="ChEBI" id="CHEBI:60033"/>
        <dbReference type="ChEBI" id="CHEBI:78435"/>
        <dbReference type="EC" id="2.4.99.28"/>
    </reaction>
</comment>
<evidence type="ECO:0000259" key="19">
    <source>
        <dbReference type="Pfam" id="PF00912"/>
    </source>
</evidence>
<dbReference type="GeneID" id="301327549"/>
<dbReference type="Gene3D" id="3.40.710.10">
    <property type="entry name" value="DD-peptidase/beta-lactamase superfamily"/>
    <property type="match status" value="1"/>
</dbReference>
<evidence type="ECO:0000256" key="1">
    <source>
        <dbReference type="ARBA" id="ARBA00022475"/>
    </source>
</evidence>
<keyword evidence="13" id="KW-0961">Cell wall biogenesis/degradation</keyword>
<feature type="compositionally biased region" description="Basic and acidic residues" evidence="16">
    <location>
        <begin position="948"/>
        <end position="965"/>
    </location>
</feature>
<keyword evidence="2" id="KW-0121">Carboxypeptidase</keyword>
<evidence type="ECO:0000259" key="18">
    <source>
        <dbReference type="Pfam" id="PF00905"/>
    </source>
</evidence>
<keyword evidence="7" id="KW-0378">Hydrolase</keyword>
<dbReference type="InterPro" id="IPR001460">
    <property type="entry name" value="PCN-bd_Tpept"/>
</dbReference>
<evidence type="ECO:0000256" key="10">
    <source>
        <dbReference type="ARBA" id="ARBA00022989"/>
    </source>
</evidence>
<gene>
    <name evidence="20" type="ORF">QO000_000218</name>
</gene>
<evidence type="ECO:0000256" key="13">
    <source>
        <dbReference type="ARBA" id="ARBA00023316"/>
    </source>
</evidence>
<feature type="compositionally biased region" description="Low complexity" evidence="16">
    <location>
        <begin position="1038"/>
        <end position="1068"/>
    </location>
</feature>
<keyword evidence="6 17" id="KW-0812">Transmembrane</keyword>
<evidence type="ECO:0000256" key="15">
    <source>
        <dbReference type="ARBA" id="ARBA00049902"/>
    </source>
</evidence>
<keyword evidence="11 17" id="KW-0472">Membrane</keyword>
<dbReference type="InterPro" id="IPR013783">
    <property type="entry name" value="Ig-like_fold"/>
</dbReference>
<feature type="domain" description="Glycosyl transferase family 51" evidence="19">
    <location>
        <begin position="97"/>
        <end position="281"/>
    </location>
</feature>
<dbReference type="Proteomes" id="UP001226720">
    <property type="component" value="Unassembled WGS sequence"/>
</dbReference>
<dbReference type="PANTHER" id="PTHR32282">
    <property type="entry name" value="BINDING PROTEIN TRANSPEPTIDASE, PUTATIVE-RELATED"/>
    <property type="match status" value="1"/>
</dbReference>
<evidence type="ECO:0000256" key="6">
    <source>
        <dbReference type="ARBA" id="ARBA00022692"/>
    </source>
</evidence>
<evidence type="ECO:0000256" key="12">
    <source>
        <dbReference type="ARBA" id="ARBA00023268"/>
    </source>
</evidence>
<dbReference type="PANTHER" id="PTHR32282:SF32">
    <property type="entry name" value="PENICILLIN-BINDING PROTEIN 2A"/>
    <property type="match status" value="1"/>
</dbReference>
<evidence type="ECO:0000313" key="20">
    <source>
        <dbReference type="EMBL" id="MDQ0481265.1"/>
    </source>
</evidence>
<feature type="transmembrane region" description="Helical" evidence="17">
    <location>
        <begin position="38"/>
        <end position="62"/>
    </location>
</feature>
<evidence type="ECO:0000256" key="14">
    <source>
        <dbReference type="ARBA" id="ARBA00034000"/>
    </source>
</evidence>
<feature type="compositionally biased region" description="Low complexity" evidence="16">
    <location>
        <begin position="1004"/>
        <end position="1030"/>
    </location>
</feature>
<keyword evidence="21" id="KW-1185">Reference proteome</keyword>
<keyword evidence="8" id="KW-0133">Cell shape</keyword>
<keyword evidence="3" id="KW-0645">Protease</keyword>
<keyword evidence="9" id="KW-0573">Peptidoglycan synthesis</keyword>
<dbReference type="SUPFAM" id="SSF56601">
    <property type="entry name" value="beta-lactamase/transpeptidase-like"/>
    <property type="match status" value="1"/>
</dbReference>
<dbReference type="InterPro" id="IPR012338">
    <property type="entry name" value="Beta-lactam/transpept-like"/>
</dbReference>
<keyword evidence="5" id="KW-0808">Transferase</keyword>
<evidence type="ECO:0000256" key="4">
    <source>
        <dbReference type="ARBA" id="ARBA00022676"/>
    </source>
</evidence>
<evidence type="ECO:0000256" key="9">
    <source>
        <dbReference type="ARBA" id="ARBA00022984"/>
    </source>
</evidence>
<proteinExistence type="predicted"/>
<organism evidence="20 21">
    <name type="scientific">Guptibacillus hwajinpoensis</name>
    <dbReference type="NCBI Taxonomy" id="208199"/>
    <lineage>
        <taxon>Bacteria</taxon>
        <taxon>Bacillati</taxon>
        <taxon>Bacillota</taxon>
        <taxon>Bacilli</taxon>
        <taxon>Bacillales</taxon>
        <taxon>Guptibacillaceae</taxon>
        <taxon>Guptibacillus</taxon>
    </lineage>
</organism>
<feature type="region of interest" description="Disordered" evidence="16">
    <location>
        <begin position="933"/>
        <end position="1068"/>
    </location>
</feature>
<evidence type="ECO:0000256" key="5">
    <source>
        <dbReference type="ARBA" id="ARBA00022679"/>
    </source>
</evidence>
<accession>A0ABU0JVZ3</accession>
<feature type="domain" description="Penicillin-binding protein transpeptidase" evidence="18">
    <location>
        <begin position="459"/>
        <end position="697"/>
    </location>
</feature>
<dbReference type="InterPro" id="IPR001264">
    <property type="entry name" value="Glyco_trans_51"/>
</dbReference>
<dbReference type="Pfam" id="PF00905">
    <property type="entry name" value="Transpeptidase"/>
    <property type="match status" value="1"/>
</dbReference>
<evidence type="ECO:0000256" key="11">
    <source>
        <dbReference type="ARBA" id="ARBA00023136"/>
    </source>
</evidence>
<comment type="caution">
    <text evidence="20">The sequence shown here is derived from an EMBL/GenBank/DDBJ whole genome shotgun (WGS) entry which is preliminary data.</text>
</comment>
<evidence type="ECO:0000313" key="21">
    <source>
        <dbReference type="Proteomes" id="UP001226720"/>
    </source>
</evidence>
<protein>
    <submittedName>
        <fullName evidence="20">Penicillin-binding protein</fullName>
    </submittedName>
</protein>
<dbReference type="RefSeq" id="WP_301551967.1">
    <property type="nucleotide sequence ID" value="NZ_JAQRMZ010000005.1"/>
</dbReference>
<dbReference type="EMBL" id="JAUSWM010000001">
    <property type="protein sequence ID" value="MDQ0481265.1"/>
    <property type="molecule type" value="Genomic_DNA"/>
</dbReference>
<evidence type="ECO:0000256" key="16">
    <source>
        <dbReference type="SAM" id="MobiDB-lite"/>
    </source>
</evidence>
<dbReference type="InterPro" id="IPR023346">
    <property type="entry name" value="Lysozyme-like_dom_sf"/>
</dbReference>
<evidence type="ECO:0000256" key="17">
    <source>
        <dbReference type="SAM" id="Phobius"/>
    </source>
</evidence>
<keyword evidence="4" id="KW-0328">Glycosyltransferase</keyword>
<evidence type="ECO:0000256" key="8">
    <source>
        <dbReference type="ARBA" id="ARBA00022960"/>
    </source>
</evidence>
<evidence type="ECO:0000256" key="7">
    <source>
        <dbReference type="ARBA" id="ARBA00022801"/>
    </source>
</evidence>
<name>A0ABU0JVZ3_9BACL</name>